<dbReference type="SMART" id="SM00225">
    <property type="entry name" value="BTB"/>
    <property type="match status" value="1"/>
</dbReference>
<dbReference type="PANTHER" id="PTHR22744">
    <property type="entry name" value="HELIX LOOP HELIX PROTEIN 21-RELATED"/>
    <property type="match status" value="1"/>
</dbReference>
<accession>A0ABD3X8F2</accession>
<name>A0ABD3X8F2_SINWO</name>
<dbReference type="Gene3D" id="3.30.710.10">
    <property type="entry name" value="Potassium Channel Kv1.1, Chain A"/>
    <property type="match status" value="1"/>
</dbReference>
<dbReference type="PANTHER" id="PTHR22744:SF17">
    <property type="entry name" value="BTB DOMAIN-CONTAINING PROTEIN"/>
    <property type="match status" value="1"/>
</dbReference>
<comment type="caution">
    <text evidence="3">The sequence shown here is derived from an EMBL/GenBank/DDBJ whole genome shotgun (WGS) entry which is preliminary data.</text>
</comment>
<evidence type="ECO:0000256" key="1">
    <source>
        <dbReference type="SAM" id="MobiDB-lite"/>
    </source>
</evidence>
<dbReference type="InterPro" id="IPR011333">
    <property type="entry name" value="SKP1/BTB/POZ_sf"/>
</dbReference>
<dbReference type="AlphaFoldDB" id="A0ABD3X8F2"/>
<feature type="region of interest" description="Disordered" evidence="1">
    <location>
        <begin position="1"/>
        <end position="24"/>
    </location>
</feature>
<evidence type="ECO:0000313" key="3">
    <source>
        <dbReference type="EMBL" id="KAL3881861.1"/>
    </source>
</evidence>
<keyword evidence="4" id="KW-1185">Reference proteome</keyword>
<proteinExistence type="predicted"/>
<dbReference type="InterPro" id="IPR000210">
    <property type="entry name" value="BTB/POZ_dom"/>
</dbReference>
<sequence>MSSSEEDITSDTSKSGENVNDDPDLKEFDFTIKSTWSDLELEVEDKTLYATRSFLAMISPVFRRMFKSEFKEKEAIRINLPGKKYEDVLTFLRCTIPWSSLQVTDENIVQILPLAHEYCIAGLLEDCCVCLMQELDGLNYAARICEICLLAYKHGLTNVIDECISRFLSISSSQYRNLELFNTLPSDIRYRVLLARLQAIDSAKTVRQ</sequence>
<dbReference type="CDD" id="cd18186">
    <property type="entry name" value="BTB_POZ_ZBTB_KLHL-like"/>
    <property type="match status" value="1"/>
</dbReference>
<gene>
    <name evidence="3" type="ORF">ACJMK2_028253</name>
</gene>
<dbReference type="EMBL" id="JBJQND010000003">
    <property type="protein sequence ID" value="KAL3881861.1"/>
    <property type="molecule type" value="Genomic_DNA"/>
</dbReference>
<dbReference type="Proteomes" id="UP001634394">
    <property type="component" value="Unassembled WGS sequence"/>
</dbReference>
<evidence type="ECO:0000313" key="4">
    <source>
        <dbReference type="Proteomes" id="UP001634394"/>
    </source>
</evidence>
<protein>
    <recommendedName>
        <fullName evidence="2">BTB domain-containing protein</fullName>
    </recommendedName>
</protein>
<reference evidence="3 4" key="1">
    <citation type="submission" date="2024-11" db="EMBL/GenBank/DDBJ databases">
        <title>Chromosome-level genome assembly of the freshwater bivalve Anodonta woodiana.</title>
        <authorList>
            <person name="Chen X."/>
        </authorList>
    </citation>
    <scope>NUCLEOTIDE SEQUENCE [LARGE SCALE GENOMIC DNA]</scope>
    <source>
        <strain evidence="3">MN2024</strain>
        <tissue evidence="3">Gills</tissue>
    </source>
</reference>
<dbReference type="Pfam" id="PF00651">
    <property type="entry name" value="BTB"/>
    <property type="match status" value="1"/>
</dbReference>
<organism evidence="3 4">
    <name type="scientific">Sinanodonta woodiana</name>
    <name type="common">Chinese pond mussel</name>
    <name type="synonym">Anodonta woodiana</name>
    <dbReference type="NCBI Taxonomy" id="1069815"/>
    <lineage>
        <taxon>Eukaryota</taxon>
        <taxon>Metazoa</taxon>
        <taxon>Spiralia</taxon>
        <taxon>Lophotrochozoa</taxon>
        <taxon>Mollusca</taxon>
        <taxon>Bivalvia</taxon>
        <taxon>Autobranchia</taxon>
        <taxon>Heteroconchia</taxon>
        <taxon>Palaeoheterodonta</taxon>
        <taxon>Unionida</taxon>
        <taxon>Unionoidea</taxon>
        <taxon>Unionidae</taxon>
        <taxon>Unioninae</taxon>
        <taxon>Sinanodonta</taxon>
    </lineage>
</organism>
<feature type="domain" description="BTB" evidence="2">
    <location>
        <begin position="37"/>
        <end position="93"/>
    </location>
</feature>
<dbReference type="SUPFAM" id="SSF54695">
    <property type="entry name" value="POZ domain"/>
    <property type="match status" value="1"/>
</dbReference>
<evidence type="ECO:0000259" key="2">
    <source>
        <dbReference type="PROSITE" id="PS50097"/>
    </source>
</evidence>
<dbReference type="PROSITE" id="PS50097">
    <property type="entry name" value="BTB"/>
    <property type="match status" value="1"/>
</dbReference>